<dbReference type="Pfam" id="PF01554">
    <property type="entry name" value="MatE"/>
    <property type="match status" value="2"/>
</dbReference>
<comment type="subcellular location">
    <subcellularLocation>
        <location evidence="1">Cell inner membrane</location>
        <topology evidence="1">Multi-pass membrane protein</topology>
    </subcellularLocation>
</comment>
<dbReference type="PIRSF" id="PIRSF006603">
    <property type="entry name" value="DinF"/>
    <property type="match status" value="1"/>
</dbReference>
<dbReference type="PANTHER" id="PTHR43298:SF2">
    <property type="entry name" value="FMN_FAD EXPORTER YEEO-RELATED"/>
    <property type="match status" value="1"/>
</dbReference>
<dbReference type="PANTHER" id="PTHR43298">
    <property type="entry name" value="MULTIDRUG RESISTANCE PROTEIN NORM-RELATED"/>
    <property type="match status" value="1"/>
</dbReference>
<sequence>MCGNVMSQTMPLPYADHPAGSWVSHIRATLSLGIPLIGAQLAQLGIHTTDVIIVGQLGAVQLAAMVLAGQFFFTIFVFGSGFSIAVIPMVAQAYGRGDAVSVRRSIRMGMWVAILYTLVMSPLFFNAESILLALGQKPEVAALTAHYVMISQFGLLPALLFAVLRALVSATGRAQIVLYITLGILVLNAVLAYALVLGHFGLPRMGMTGAAIVAVIVQWVSFIAMVAYIQTCEETKSYELFVRFWRPDWQAFREVVQLGLPISITVLAEVSLFSAASLLMGRIGTIELAAHGIALQLASIAFMIPLGLSQAATVRVGLAHGRGNYPELVRASITVLGIASVLSLTGGILFLTIPLQLSSAFINETTPDAAAVLAYAVPLVAVAGIFQLVDGLQAIAAGLLRGLKDARVPMFMALIAYWPIGFFLAWLLAFPLGVGGIGIWIGFLMGLGSAAVMLCGRFYLKVRGEMQKARM</sequence>
<dbReference type="InterPro" id="IPR002528">
    <property type="entry name" value="MATE_fam"/>
</dbReference>
<dbReference type="InterPro" id="IPR048279">
    <property type="entry name" value="MdtK-like"/>
</dbReference>
<name>A0ABX6QSJ5_9HYPH</name>
<gene>
    <name evidence="11" type="ORF">FE840_015945</name>
</gene>
<feature type="transmembrane region" description="Helical" evidence="10">
    <location>
        <begin position="71"/>
        <end position="94"/>
    </location>
</feature>
<evidence type="ECO:0000256" key="2">
    <source>
        <dbReference type="ARBA" id="ARBA00022448"/>
    </source>
</evidence>
<feature type="transmembrane region" description="Helical" evidence="10">
    <location>
        <begin position="437"/>
        <end position="460"/>
    </location>
</feature>
<evidence type="ECO:0000256" key="5">
    <source>
        <dbReference type="ARBA" id="ARBA00022692"/>
    </source>
</evidence>
<keyword evidence="4" id="KW-1003">Cell membrane</keyword>
<evidence type="ECO:0000256" key="4">
    <source>
        <dbReference type="ARBA" id="ARBA00022475"/>
    </source>
</evidence>
<accession>A0ABX6QSJ5</accession>
<feature type="transmembrane region" description="Helical" evidence="10">
    <location>
        <begin position="255"/>
        <end position="276"/>
    </location>
</feature>
<organism evidence="11 12">
    <name type="scientific">Peteryoungia desertarenae</name>
    <dbReference type="NCBI Taxonomy" id="1813451"/>
    <lineage>
        <taxon>Bacteria</taxon>
        <taxon>Pseudomonadati</taxon>
        <taxon>Pseudomonadota</taxon>
        <taxon>Alphaproteobacteria</taxon>
        <taxon>Hyphomicrobiales</taxon>
        <taxon>Rhizobiaceae</taxon>
        <taxon>Peteryoungia</taxon>
    </lineage>
</organism>
<keyword evidence="12" id="KW-1185">Reference proteome</keyword>
<keyword evidence="2" id="KW-0813">Transport</keyword>
<evidence type="ECO:0000313" key="11">
    <source>
        <dbReference type="EMBL" id="QLF71443.1"/>
    </source>
</evidence>
<feature type="transmembrane region" description="Helical" evidence="10">
    <location>
        <begin position="288"/>
        <end position="308"/>
    </location>
</feature>
<dbReference type="EMBL" id="CP058350">
    <property type="protein sequence ID" value="QLF71443.1"/>
    <property type="molecule type" value="Genomic_DNA"/>
</dbReference>
<dbReference type="Proteomes" id="UP000308530">
    <property type="component" value="Chromosome"/>
</dbReference>
<keyword evidence="5 10" id="KW-0812">Transmembrane</keyword>
<feature type="transmembrane region" description="Helical" evidence="10">
    <location>
        <begin position="369"/>
        <end position="389"/>
    </location>
</feature>
<evidence type="ECO:0000256" key="3">
    <source>
        <dbReference type="ARBA" id="ARBA00022449"/>
    </source>
</evidence>
<feature type="transmembrane region" description="Helical" evidence="10">
    <location>
        <begin position="328"/>
        <end position="357"/>
    </location>
</feature>
<keyword evidence="6 10" id="KW-1133">Transmembrane helix</keyword>
<dbReference type="CDD" id="cd13131">
    <property type="entry name" value="MATE_NorM_like"/>
    <property type="match status" value="1"/>
</dbReference>
<feature type="transmembrane region" description="Helical" evidence="10">
    <location>
        <begin position="410"/>
        <end position="431"/>
    </location>
</feature>
<feature type="transmembrane region" description="Helical" evidence="10">
    <location>
        <begin position="176"/>
        <end position="196"/>
    </location>
</feature>
<evidence type="ECO:0000256" key="10">
    <source>
        <dbReference type="SAM" id="Phobius"/>
    </source>
</evidence>
<evidence type="ECO:0000256" key="8">
    <source>
        <dbReference type="ARBA" id="ARBA00023136"/>
    </source>
</evidence>
<dbReference type="NCBIfam" id="TIGR00797">
    <property type="entry name" value="matE"/>
    <property type="match status" value="1"/>
</dbReference>
<keyword evidence="3" id="KW-0050">Antiport</keyword>
<evidence type="ECO:0000313" key="12">
    <source>
        <dbReference type="Proteomes" id="UP000308530"/>
    </source>
</evidence>
<evidence type="ECO:0000256" key="1">
    <source>
        <dbReference type="ARBA" id="ARBA00004429"/>
    </source>
</evidence>
<keyword evidence="7" id="KW-0406">Ion transport</keyword>
<protein>
    <recommendedName>
        <fullName evidence="9">Multidrug-efflux transporter</fullName>
    </recommendedName>
</protein>
<feature type="transmembrane region" description="Helical" evidence="10">
    <location>
        <begin position="145"/>
        <end position="164"/>
    </location>
</feature>
<evidence type="ECO:0000256" key="9">
    <source>
        <dbReference type="ARBA" id="ARBA00031636"/>
    </source>
</evidence>
<reference evidence="11 12" key="1">
    <citation type="submission" date="2020-06" db="EMBL/GenBank/DDBJ databases">
        <title>Genome sequence of Rhizobium sp strain ADMK78.</title>
        <authorList>
            <person name="Rahi P."/>
        </authorList>
    </citation>
    <scope>NUCLEOTIDE SEQUENCE [LARGE SCALE GENOMIC DNA]</scope>
    <source>
        <strain evidence="11 12">ADMK78</strain>
    </source>
</reference>
<keyword evidence="8 10" id="KW-0472">Membrane</keyword>
<proteinExistence type="predicted"/>
<dbReference type="InterPro" id="IPR050222">
    <property type="entry name" value="MATE_MdtK"/>
</dbReference>
<feature type="transmembrane region" description="Helical" evidence="10">
    <location>
        <begin position="208"/>
        <end position="229"/>
    </location>
</feature>
<evidence type="ECO:0000256" key="6">
    <source>
        <dbReference type="ARBA" id="ARBA00022989"/>
    </source>
</evidence>
<evidence type="ECO:0000256" key="7">
    <source>
        <dbReference type="ARBA" id="ARBA00023065"/>
    </source>
</evidence>
<feature type="transmembrane region" description="Helical" evidence="10">
    <location>
        <begin position="106"/>
        <end position="125"/>
    </location>
</feature>